<gene>
    <name evidence="2" type="ORF">JAAARDRAFT_57780</name>
</gene>
<dbReference type="AlphaFoldDB" id="A0A067PT23"/>
<evidence type="ECO:0000313" key="3">
    <source>
        <dbReference type="Proteomes" id="UP000027265"/>
    </source>
</evidence>
<keyword evidence="1" id="KW-0732">Signal</keyword>
<proteinExistence type="predicted"/>
<dbReference type="EMBL" id="KL197718">
    <property type="protein sequence ID" value="KDQ57958.1"/>
    <property type="molecule type" value="Genomic_DNA"/>
</dbReference>
<evidence type="ECO:0000313" key="2">
    <source>
        <dbReference type="EMBL" id="KDQ57958.1"/>
    </source>
</evidence>
<keyword evidence="3" id="KW-1185">Reference proteome</keyword>
<dbReference type="HOGENOM" id="CLU_2512933_0_0_1"/>
<feature type="chain" id="PRO_5001643469" evidence="1">
    <location>
        <begin position="25"/>
        <end position="85"/>
    </location>
</feature>
<feature type="signal peptide" evidence="1">
    <location>
        <begin position="1"/>
        <end position="24"/>
    </location>
</feature>
<sequence length="85" mass="9314">MVLSIISCLALAIIVISLFPSGSSTPSEMPESTIGYELNPDVLEEESKTELVDEDVEKPKACCQSDNFLGYICPKCQVRLAVMWS</sequence>
<protein>
    <submittedName>
        <fullName evidence="2">Uncharacterized protein</fullName>
    </submittedName>
</protein>
<organism evidence="2 3">
    <name type="scientific">Jaapia argillacea MUCL 33604</name>
    <dbReference type="NCBI Taxonomy" id="933084"/>
    <lineage>
        <taxon>Eukaryota</taxon>
        <taxon>Fungi</taxon>
        <taxon>Dikarya</taxon>
        <taxon>Basidiomycota</taxon>
        <taxon>Agaricomycotina</taxon>
        <taxon>Agaricomycetes</taxon>
        <taxon>Agaricomycetidae</taxon>
        <taxon>Jaapiales</taxon>
        <taxon>Jaapiaceae</taxon>
        <taxon>Jaapia</taxon>
    </lineage>
</organism>
<dbReference type="InParanoid" id="A0A067PT23"/>
<evidence type="ECO:0000256" key="1">
    <source>
        <dbReference type="SAM" id="SignalP"/>
    </source>
</evidence>
<dbReference type="Proteomes" id="UP000027265">
    <property type="component" value="Unassembled WGS sequence"/>
</dbReference>
<name>A0A067PT23_9AGAM</name>
<accession>A0A067PT23</accession>
<reference evidence="3" key="1">
    <citation type="journal article" date="2014" name="Proc. Natl. Acad. Sci. U.S.A.">
        <title>Extensive sampling of basidiomycete genomes demonstrates inadequacy of the white-rot/brown-rot paradigm for wood decay fungi.</title>
        <authorList>
            <person name="Riley R."/>
            <person name="Salamov A.A."/>
            <person name="Brown D.W."/>
            <person name="Nagy L.G."/>
            <person name="Floudas D."/>
            <person name="Held B.W."/>
            <person name="Levasseur A."/>
            <person name="Lombard V."/>
            <person name="Morin E."/>
            <person name="Otillar R."/>
            <person name="Lindquist E.A."/>
            <person name="Sun H."/>
            <person name="LaButti K.M."/>
            <person name="Schmutz J."/>
            <person name="Jabbour D."/>
            <person name="Luo H."/>
            <person name="Baker S.E."/>
            <person name="Pisabarro A.G."/>
            <person name="Walton J.D."/>
            <person name="Blanchette R.A."/>
            <person name="Henrissat B."/>
            <person name="Martin F."/>
            <person name="Cullen D."/>
            <person name="Hibbett D.S."/>
            <person name="Grigoriev I.V."/>
        </authorList>
    </citation>
    <scope>NUCLEOTIDE SEQUENCE [LARGE SCALE GENOMIC DNA]</scope>
    <source>
        <strain evidence="3">MUCL 33604</strain>
    </source>
</reference>